<dbReference type="InterPro" id="IPR002921">
    <property type="entry name" value="Fungal_lipase-type"/>
</dbReference>
<proteinExistence type="predicted"/>
<dbReference type="EMBL" id="BRXU01000015">
    <property type="protein sequence ID" value="GLC56420.1"/>
    <property type="molecule type" value="Genomic_DNA"/>
</dbReference>
<feature type="compositionally biased region" description="Polar residues" evidence="1">
    <location>
        <begin position="619"/>
        <end position="628"/>
    </location>
</feature>
<dbReference type="SUPFAM" id="SSF53474">
    <property type="entry name" value="alpha/beta-Hydrolases"/>
    <property type="match status" value="1"/>
</dbReference>
<dbReference type="SUPFAM" id="SSF49562">
    <property type="entry name" value="C2 domain (Calcium/lipid-binding domain, CaLB)"/>
    <property type="match status" value="1"/>
</dbReference>
<dbReference type="PANTHER" id="PTHR47759:SF2">
    <property type="entry name" value="TRIGLYCERIDE LIPASE"/>
    <property type="match status" value="1"/>
</dbReference>
<dbReference type="CDD" id="cd00519">
    <property type="entry name" value="Lipase_3"/>
    <property type="match status" value="1"/>
</dbReference>
<dbReference type="OrthoDB" id="430884at2759"/>
<organism evidence="3 4">
    <name type="scientific">Pleodorina starrii</name>
    <dbReference type="NCBI Taxonomy" id="330485"/>
    <lineage>
        <taxon>Eukaryota</taxon>
        <taxon>Viridiplantae</taxon>
        <taxon>Chlorophyta</taxon>
        <taxon>core chlorophytes</taxon>
        <taxon>Chlorophyceae</taxon>
        <taxon>CS clade</taxon>
        <taxon>Chlamydomonadales</taxon>
        <taxon>Volvocaceae</taxon>
        <taxon>Pleodorina</taxon>
    </lineage>
</organism>
<evidence type="ECO:0000313" key="3">
    <source>
        <dbReference type="EMBL" id="GLC56420.1"/>
    </source>
</evidence>
<dbReference type="Pfam" id="PF01764">
    <property type="entry name" value="Lipase_3"/>
    <property type="match status" value="1"/>
</dbReference>
<dbReference type="PANTHER" id="PTHR47759">
    <property type="entry name" value="OS04G0509100 PROTEIN"/>
    <property type="match status" value="1"/>
</dbReference>
<feature type="region of interest" description="Disordered" evidence="1">
    <location>
        <begin position="320"/>
        <end position="347"/>
    </location>
</feature>
<gene>
    <name evidence="3" type="primary">PLEST003798</name>
    <name evidence="3" type="ORF">PLESTB_001102900</name>
</gene>
<dbReference type="Pfam" id="PF00168">
    <property type="entry name" value="C2"/>
    <property type="match status" value="1"/>
</dbReference>
<accession>A0A9W6BR70</accession>
<dbReference type="InterPro" id="IPR029058">
    <property type="entry name" value="AB_hydrolase_fold"/>
</dbReference>
<feature type="compositionally biased region" description="Low complexity" evidence="1">
    <location>
        <begin position="602"/>
        <end position="615"/>
    </location>
</feature>
<dbReference type="Gene3D" id="2.60.40.150">
    <property type="entry name" value="C2 domain"/>
    <property type="match status" value="1"/>
</dbReference>
<dbReference type="CDD" id="cd00030">
    <property type="entry name" value="C2"/>
    <property type="match status" value="1"/>
</dbReference>
<reference evidence="3 4" key="1">
    <citation type="journal article" date="2023" name="Commun. Biol.">
        <title>Reorganization of the ancestral sex-determining regions during the evolution of trioecy in Pleodorina starrii.</title>
        <authorList>
            <person name="Takahashi K."/>
            <person name="Suzuki S."/>
            <person name="Kawai-Toyooka H."/>
            <person name="Yamamoto K."/>
            <person name="Hamaji T."/>
            <person name="Ootsuki R."/>
            <person name="Yamaguchi H."/>
            <person name="Kawachi M."/>
            <person name="Higashiyama T."/>
            <person name="Nozaki H."/>
        </authorList>
    </citation>
    <scope>NUCLEOTIDE SEQUENCE [LARGE SCALE GENOMIC DNA]</scope>
    <source>
        <strain evidence="3 4">NIES-4479</strain>
    </source>
</reference>
<feature type="region of interest" description="Disordered" evidence="1">
    <location>
        <begin position="602"/>
        <end position="628"/>
    </location>
</feature>
<protein>
    <recommendedName>
        <fullName evidence="2">C2 domain-containing protein</fullName>
    </recommendedName>
</protein>
<dbReference type="Gene3D" id="3.40.50.1820">
    <property type="entry name" value="alpha/beta hydrolase"/>
    <property type="match status" value="1"/>
</dbReference>
<name>A0A9W6BR70_9CHLO</name>
<dbReference type="GO" id="GO:0006629">
    <property type="term" value="P:lipid metabolic process"/>
    <property type="evidence" value="ECO:0007669"/>
    <property type="project" value="InterPro"/>
</dbReference>
<evidence type="ECO:0000313" key="4">
    <source>
        <dbReference type="Proteomes" id="UP001165080"/>
    </source>
</evidence>
<sequence length="628" mass="67864">MRITKPASLLAACAGGPVAFGLVAAGFAALGFAAGSLSANRRKGGRLVDFIDRSEKSSDDAAAFQPFARFADDTDGAPDAFDPDLLLEYAYHDSPMVPSKPAGGMLQALPIEKSCLEDASSRMAASAPAPAPRLFGSSQPQAEFDVERAESLLQLALDAYSHPPAGQGYQTQDVDGLPVVTFFDKEIMKAIYTGVLLVRLEGASNLRPASGKGSVSPYAEVYVTSGSFRTRADKNATNPIWNTKQALLVRNPGWDALTVDVYDNNRAKDKLGTAVLGLGEMVDSNGREFRFRLPLRGPAGESASVNLSCRYLEFSTFDPDEIQELKPPGPPPVKGKELTSSGSMKRPEKVAGMRPAAFVENKASDTQVWLYSEPKERKLVFSFRGTETTQFKDILTDANLAPCGFKPIHAADGKPPKEKENVSVHRGFMSAYDSVRRKLSSLLHAITLSAGTSDPWDVLVTGHSLGGALATLSAYELASYKEHAGSIRSVTLYTYGCPRVGNATFAADFNKVLQDAWRVTNRRDVVPSVPPSGAMFKFTHVGNPVRLREDGIFHKGVENLLDDLEKDINWLASLFSWKGTAEHAGEHYQQMLHHGKKLLLAQGKDKQQQQQQQQGIAIRSTSGAAAVA</sequence>
<dbReference type="PROSITE" id="PS50004">
    <property type="entry name" value="C2"/>
    <property type="match status" value="1"/>
</dbReference>
<dbReference type="InterPro" id="IPR035892">
    <property type="entry name" value="C2_domain_sf"/>
</dbReference>
<keyword evidence="4" id="KW-1185">Reference proteome</keyword>
<evidence type="ECO:0000256" key="1">
    <source>
        <dbReference type="SAM" id="MobiDB-lite"/>
    </source>
</evidence>
<feature type="domain" description="C2" evidence="2">
    <location>
        <begin position="174"/>
        <end position="291"/>
    </location>
</feature>
<dbReference type="InterPro" id="IPR000008">
    <property type="entry name" value="C2_dom"/>
</dbReference>
<dbReference type="SMART" id="SM00239">
    <property type="entry name" value="C2"/>
    <property type="match status" value="1"/>
</dbReference>
<dbReference type="Proteomes" id="UP001165080">
    <property type="component" value="Unassembled WGS sequence"/>
</dbReference>
<comment type="caution">
    <text evidence="3">The sequence shown here is derived from an EMBL/GenBank/DDBJ whole genome shotgun (WGS) entry which is preliminary data.</text>
</comment>
<evidence type="ECO:0000259" key="2">
    <source>
        <dbReference type="PROSITE" id="PS50004"/>
    </source>
</evidence>
<dbReference type="AlphaFoldDB" id="A0A9W6BR70"/>